<proteinExistence type="predicted"/>
<dbReference type="RefSeq" id="WP_088399167.1">
    <property type="nucleotide sequence ID" value="NZ_JAZGZP010000008.1"/>
</dbReference>
<dbReference type="Proteomes" id="UP001621706">
    <property type="component" value="Unassembled WGS sequence"/>
</dbReference>
<organism evidence="1 2">
    <name type="scientific">Flavobacterium oreochromis</name>
    <dbReference type="NCBI Taxonomy" id="2906078"/>
    <lineage>
        <taxon>Bacteria</taxon>
        <taxon>Pseudomonadati</taxon>
        <taxon>Bacteroidota</taxon>
        <taxon>Flavobacteriia</taxon>
        <taxon>Flavobacteriales</taxon>
        <taxon>Flavobacteriaceae</taxon>
        <taxon>Flavobacterium</taxon>
    </lineage>
</organism>
<keyword evidence="2" id="KW-1185">Reference proteome</keyword>
<evidence type="ECO:0000313" key="2">
    <source>
        <dbReference type="Proteomes" id="UP001621706"/>
    </source>
</evidence>
<dbReference type="EMBL" id="JAZGZP010000008">
    <property type="protein sequence ID" value="MFK7000536.1"/>
    <property type="molecule type" value="Genomic_DNA"/>
</dbReference>
<gene>
    <name evidence="1" type="ORF">V3I07_06475</name>
</gene>
<name>A0ABW8P7S1_9FLAO</name>
<evidence type="ECO:0000313" key="1">
    <source>
        <dbReference type="EMBL" id="MFK7000536.1"/>
    </source>
</evidence>
<accession>A0ABW8P7S1</accession>
<comment type="caution">
    <text evidence="1">The sequence shown here is derived from an EMBL/GenBank/DDBJ whole genome shotgun (WGS) entry which is preliminary data.</text>
</comment>
<reference evidence="1 2" key="1">
    <citation type="submission" date="2024-02" db="EMBL/GenBank/DDBJ databases">
        <title>Comparative Genomic Analysis of Flavobacterium Species Causing Columnaris Disease of Freshwater Fish in Thailand: Insights into Virulence and Resistance Mechanisms.</title>
        <authorList>
            <person name="Nguyen D."/>
            <person name="Chokmangmeepisarn P."/>
            <person name="Khianchaikhan K."/>
            <person name="Morishita M."/>
            <person name="Bunnoy A."/>
            <person name="Rodkhum C."/>
        </authorList>
    </citation>
    <scope>NUCLEOTIDE SEQUENCE [LARGE SCALE GENOMIC DNA]</scope>
    <source>
        <strain evidence="1 2">CNRT2201</strain>
    </source>
</reference>
<protein>
    <submittedName>
        <fullName evidence="1">Uncharacterized protein</fullName>
    </submittedName>
</protein>
<sequence length="60" mass="7008">MIRHPKNITDAISHYKNHNILLDQFNDFILECAVDMDANLVCTYKNIPVVAFFTTEFKSF</sequence>